<evidence type="ECO:0000256" key="5">
    <source>
        <dbReference type="ARBA" id="ARBA00022989"/>
    </source>
</evidence>
<dbReference type="Pfam" id="PF09335">
    <property type="entry name" value="VTT_dom"/>
    <property type="match status" value="1"/>
</dbReference>
<dbReference type="EMBL" id="CP007586">
    <property type="protein sequence ID" value="AHY15330.1"/>
    <property type="molecule type" value="Genomic_DNA"/>
</dbReference>
<gene>
    <name evidence="10" type="ORF">DIY07_02545</name>
    <name evidence="9" type="ORF">DQ08_02385</name>
</gene>
<dbReference type="Proteomes" id="UP000025245">
    <property type="component" value="Chromosome"/>
</dbReference>
<feature type="transmembrane region" description="Helical" evidence="7">
    <location>
        <begin position="177"/>
        <end position="195"/>
    </location>
</feature>
<sequence>MFTEFINSILTQYGLYAFAIIFAIIFIETGLVFFPFLPGDSLLFMTGASLATSGYQPIPFIVLLASAAILGDYVNYSLGRQYGLSLRKVPFFGKFIKDSHIKETEAFFGKYGKIAISLGRFVPIVRTFIPFISGIGKMDKKQFLLYNCIGGITWIIIGILSGFFFGSIPFVQQHFEAIMLAIILISVFPMLLVFAKRKLTKNN</sequence>
<dbReference type="GO" id="GO:0005886">
    <property type="term" value="C:plasma membrane"/>
    <property type="evidence" value="ECO:0007669"/>
    <property type="project" value="UniProtKB-SubCell"/>
</dbReference>
<evidence type="ECO:0000313" key="12">
    <source>
        <dbReference type="Proteomes" id="UP000269148"/>
    </source>
</evidence>
<evidence type="ECO:0000313" key="10">
    <source>
        <dbReference type="EMBL" id="RLU58259.1"/>
    </source>
</evidence>
<reference evidence="10 12" key="2">
    <citation type="submission" date="2018-06" db="EMBL/GenBank/DDBJ databases">
        <title>Mutators as drivers of adaptation in pathogenic bacteria and a risk factor for host jumps and vaccine escape.</title>
        <authorList>
            <person name="Barnes A.C."/>
            <person name="Silayeva O."/>
        </authorList>
    </citation>
    <scope>NUCLEOTIDE SEQUENCE [LARGE SCALE GENOMIC DNA]</scope>
    <source>
        <strain evidence="10 12">QMA0445</strain>
    </source>
</reference>
<feature type="transmembrane region" description="Helical" evidence="7">
    <location>
        <begin position="57"/>
        <end position="78"/>
    </location>
</feature>
<comment type="similarity">
    <text evidence="2 7">Belongs to the DedA family.</text>
</comment>
<evidence type="ECO:0000256" key="2">
    <source>
        <dbReference type="ARBA" id="ARBA00010792"/>
    </source>
</evidence>
<keyword evidence="5 7" id="KW-1133">Transmembrane helix</keyword>
<keyword evidence="4 7" id="KW-0812">Transmembrane</keyword>
<dbReference type="OrthoDB" id="9813426at2"/>
<feature type="transmembrane region" description="Helical" evidence="7">
    <location>
        <begin position="143"/>
        <end position="165"/>
    </location>
</feature>
<feature type="domain" description="VTT" evidence="8">
    <location>
        <begin position="37"/>
        <end position="162"/>
    </location>
</feature>
<dbReference type="KEGG" id="sio:DW64_02375"/>
<dbReference type="InterPro" id="IPR032818">
    <property type="entry name" value="DedA-like"/>
</dbReference>
<evidence type="ECO:0000313" key="9">
    <source>
        <dbReference type="EMBL" id="AHY15330.1"/>
    </source>
</evidence>
<dbReference type="GeneID" id="35765211"/>
<name>A0A1J0MXP7_STRIN</name>
<evidence type="ECO:0000313" key="11">
    <source>
        <dbReference type="Proteomes" id="UP000025245"/>
    </source>
</evidence>
<evidence type="ECO:0000256" key="7">
    <source>
        <dbReference type="RuleBase" id="RU367016"/>
    </source>
</evidence>
<dbReference type="KEGG" id="siz:SI82_02620"/>
<evidence type="ECO:0000256" key="6">
    <source>
        <dbReference type="ARBA" id="ARBA00023136"/>
    </source>
</evidence>
<feature type="transmembrane region" description="Helical" evidence="7">
    <location>
        <begin position="15"/>
        <end position="37"/>
    </location>
</feature>
<protein>
    <submittedName>
        <fullName evidence="10">Cytochrome O ubiquinol oxidase</fullName>
    </submittedName>
</protein>
<dbReference type="PANTHER" id="PTHR30353">
    <property type="entry name" value="INNER MEMBRANE PROTEIN DEDA-RELATED"/>
    <property type="match status" value="1"/>
</dbReference>
<dbReference type="EMBL" id="QLQD01000027">
    <property type="protein sequence ID" value="RLU58259.1"/>
    <property type="molecule type" value="Genomic_DNA"/>
</dbReference>
<keyword evidence="6 7" id="KW-0472">Membrane</keyword>
<dbReference type="KEGG" id="siq:DQ08_02385"/>
<dbReference type="PANTHER" id="PTHR30353:SF0">
    <property type="entry name" value="TRANSMEMBRANE PROTEIN"/>
    <property type="match status" value="1"/>
</dbReference>
<dbReference type="Proteomes" id="UP000269148">
    <property type="component" value="Unassembled WGS sequence"/>
</dbReference>
<organism evidence="10 12">
    <name type="scientific">Streptococcus iniae</name>
    <name type="common">Streptococcus shiloi</name>
    <dbReference type="NCBI Taxonomy" id="1346"/>
    <lineage>
        <taxon>Bacteria</taxon>
        <taxon>Bacillati</taxon>
        <taxon>Bacillota</taxon>
        <taxon>Bacilli</taxon>
        <taxon>Lactobacillales</taxon>
        <taxon>Streptococcaceae</taxon>
        <taxon>Streptococcus</taxon>
    </lineage>
</organism>
<evidence type="ECO:0000256" key="3">
    <source>
        <dbReference type="ARBA" id="ARBA00022475"/>
    </source>
</evidence>
<dbReference type="InterPro" id="IPR032816">
    <property type="entry name" value="VTT_dom"/>
</dbReference>
<dbReference type="eggNOG" id="COG0586">
    <property type="taxonomic scope" value="Bacteria"/>
</dbReference>
<keyword evidence="3 7" id="KW-1003">Cell membrane</keyword>
<reference evidence="9 11" key="1">
    <citation type="journal article" date="2014" name="Genome Announc.">
        <title>Complete Genome Sequence of a Virulent Strain, Streptococcus iniae ISET0901, Isolated from Diseased Tilapia.</title>
        <authorList>
            <person name="Pridgeon J.W."/>
            <person name="Zhang D."/>
            <person name="Zhang L."/>
        </authorList>
    </citation>
    <scope>NUCLEOTIDE SEQUENCE [LARGE SCALE GENOMIC DNA]</scope>
    <source>
        <strain evidence="9 11">ISET0901</strain>
    </source>
</reference>
<proteinExistence type="inferred from homology"/>
<evidence type="ECO:0000256" key="1">
    <source>
        <dbReference type="ARBA" id="ARBA00004651"/>
    </source>
</evidence>
<dbReference type="STRING" id="1346.BMF34_02510"/>
<dbReference type="RefSeq" id="WP_003100930.1">
    <property type="nucleotide sequence ID" value="NZ_CP010783.1"/>
</dbReference>
<comment type="subcellular location">
    <subcellularLocation>
        <location evidence="1 7">Cell membrane</location>
        <topology evidence="1 7">Multi-pass membrane protein</topology>
    </subcellularLocation>
</comment>
<evidence type="ECO:0000259" key="8">
    <source>
        <dbReference type="Pfam" id="PF09335"/>
    </source>
</evidence>
<dbReference type="AlphaFoldDB" id="A0A1J0MXP7"/>
<accession>A0A1J0MXP7</accession>
<evidence type="ECO:0000256" key="4">
    <source>
        <dbReference type="ARBA" id="ARBA00022692"/>
    </source>
</evidence>
<keyword evidence="11" id="KW-1185">Reference proteome</keyword>